<sequence>MTTPNNCLSADLNFVRLKARYKLFAMKKKSKQAFTLIELLVVIAIIAILAGMLLPALAKAKSKATGISCLSNSKQLMLAWISYSGDFNGELVHNTHGGQAQSNNARSPYSQWIMGWLDWGLRPDNTNVLHVTDPRYAKLAAYQGNSQNLVYCPADKYVSMTQKKKGWSKRIRTFSMNSNMGDGNGKLWYGPSFHQIYLKEGDITDPSNKWVVVDEHPDSMNDGCFFTNMTTPNPSYVDLPGTMHNNACGYGFADGHSEIKGWNHEMKSNITFGRSWSPKGAGAKADWLWHQERSGAP</sequence>
<dbReference type="EMBL" id="UINC01090489">
    <property type="protein sequence ID" value="SVC42479.1"/>
    <property type="molecule type" value="Genomic_DNA"/>
</dbReference>
<name>A0A382M0J4_9ZZZZ</name>
<dbReference type="Gene3D" id="3.30.700.10">
    <property type="entry name" value="Glycoprotein, Type 4 Pilin"/>
    <property type="match status" value="1"/>
</dbReference>
<dbReference type="PANTHER" id="PTHR30093:SF2">
    <property type="entry name" value="TYPE II SECRETION SYSTEM PROTEIN H"/>
    <property type="match status" value="1"/>
</dbReference>
<dbReference type="InterPro" id="IPR045584">
    <property type="entry name" value="Pilin-like"/>
</dbReference>
<reference evidence="2" key="1">
    <citation type="submission" date="2018-05" db="EMBL/GenBank/DDBJ databases">
        <authorList>
            <person name="Lanie J.A."/>
            <person name="Ng W.-L."/>
            <person name="Kazmierczak K.M."/>
            <person name="Andrzejewski T.M."/>
            <person name="Davidsen T.M."/>
            <person name="Wayne K.J."/>
            <person name="Tettelin H."/>
            <person name="Glass J.I."/>
            <person name="Rusch D."/>
            <person name="Podicherti R."/>
            <person name="Tsui H.-C.T."/>
            <person name="Winkler M.E."/>
        </authorList>
    </citation>
    <scope>NUCLEOTIDE SEQUENCE</scope>
</reference>
<dbReference type="NCBIfam" id="TIGR02532">
    <property type="entry name" value="IV_pilin_GFxxxE"/>
    <property type="match status" value="1"/>
</dbReference>
<evidence type="ECO:0008006" key="3">
    <source>
        <dbReference type="Google" id="ProtNLM"/>
    </source>
</evidence>
<keyword evidence="1" id="KW-1133">Transmembrane helix</keyword>
<dbReference type="PANTHER" id="PTHR30093">
    <property type="entry name" value="GENERAL SECRETION PATHWAY PROTEIN G"/>
    <property type="match status" value="1"/>
</dbReference>
<dbReference type="SUPFAM" id="SSF54523">
    <property type="entry name" value="Pili subunits"/>
    <property type="match status" value="1"/>
</dbReference>
<dbReference type="AlphaFoldDB" id="A0A382M0J4"/>
<keyword evidence="1" id="KW-0472">Membrane</keyword>
<feature type="non-terminal residue" evidence="2">
    <location>
        <position position="297"/>
    </location>
</feature>
<evidence type="ECO:0000313" key="2">
    <source>
        <dbReference type="EMBL" id="SVC42479.1"/>
    </source>
</evidence>
<keyword evidence="1" id="KW-0812">Transmembrane</keyword>
<gene>
    <name evidence="2" type="ORF">METZ01_LOCUS295333</name>
</gene>
<evidence type="ECO:0000256" key="1">
    <source>
        <dbReference type="SAM" id="Phobius"/>
    </source>
</evidence>
<proteinExistence type="predicted"/>
<dbReference type="InterPro" id="IPR012902">
    <property type="entry name" value="N_methyl_site"/>
</dbReference>
<feature type="transmembrane region" description="Helical" evidence="1">
    <location>
        <begin position="36"/>
        <end position="58"/>
    </location>
</feature>
<organism evidence="2">
    <name type="scientific">marine metagenome</name>
    <dbReference type="NCBI Taxonomy" id="408172"/>
    <lineage>
        <taxon>unclassified sequences</taxon>
        <taxon>metagenomes</taxon>
        <taxon>ecological metagenomes</taxon>
    </lineage>
</organism>
<dbReference type="Pfam" id="PF07963">
    <property type="entry name" value="N_methyl"/>
    <property type="match status" value="1"/>
</dbReference>
<accession>A0A382M0J4</accession>
<protein>
    <recommendedName>
        <fullName evidence="3">Type II secretion system protein GspG C-terminal domain-containing protein</fullName>
    </recommendedName>
</protein>